<dbReference type="InterPro" id="IPR044925">
    <property type="entry name" value="His-Me_finger_sf"/>
</dbReference>
<dbReference type="Gene3D" id="3.40.570.10">
    <property type="entry name" value="Extracellular Endonuclease, subunit A"/>
    <property type="match status" value="1"/>
</dbReference>
<feature type="domain" description="DNA/RNA non-specific endonuclease/pyrophosphatase/phosphodiesterase" evidence="1">
    <location>
        <begin position="11"/>
        <end position="130"/>
    </location>
</feature>
<reference evidence="3" key="1">
    <citation type="submission" date="2025-08" db="UniProtKB">
        <authorList>
            <consortium name="RefSeq"/>
        </authorList>
    </citation>
    <scope>IDENTIFICATION</scope>
    <source>
        <tissue evidence="3">Sperm</tissue>
    </source>
</reference>
<protein>
    <submittedName>
        <fullName evidence="3">Endonuclease domain-containing 1 protein</fullName>
    </submittedName>
</protein>
<dbReference type="GO" id="GO:0046872">
    <property type="term" value="F:metal ion binding"/>
    <property type="evidence" value="ECO:0007669"/>
    <property type="project" value="InterPro"/>
</dbReference>
<name>A0AAJ7XID5_PETMA</name>
<evidence type="ECO:0000259" key="1">
    <source>
        <dbReference type="Pfam" id="PF01223"/>
    </source>
</evidence>
<dbReference type="GO" id="GO:0004519">
    <property type="term" value="F:endonuclease activity"/>
    <property type="evidence" value="ECO:0007669"/>
    <property type="project" value="UniProtKB-KW"/>
</dbReference>
<dbReference type="Pfam" id="PF01223">
    <property type="entry name" value="Endonuclease_NS"/>
    <property type="match status" value="1"/>
</dbReference>
<evidence type="ECO:0000313" key="3">
    <source>
        <dbReference type="RefSeq" id="XP_032835566.1"/>
    </source>
</evidence>
<evidence type="ECO:0000313" key="2">
    <source>
        <dbReference type="Proteomes" id="UP001318040"/>
    </source>
</evidence>
<organism evidence="2 3">
    <name type="scientific">Petromyzon marinus</name>
    <name type="common">Sea lamprey</name>
    <dbReference type="NCBI Taxonomy" id="7757"/>
    <lineage>
        <taxon>Eukaryota</taxon>
        <taxon>Metazoa</taxon>
        <taxon>Chordata</taxon>
        <taxon>Craniata</taxon>
        <taxon>Vertebrata</taxon>
        <taxon>Cyclostomata</taxon>
        <taxon>Hyperoartia</taxon>
        <taxon>Petromyzontiformes</taxon>
        <taxon>Petromyzontidae</taxon>
        <taxon>Petromyzon</taxon>
    </lineage>
</organism>
<dbReference type="RefSeq" id="XP_032835566.1">
    <property type="nucleotide sequence ID" value="XM_032979675.1"/>
</dbReference>
<keyword evidence="3" id="KW-0540">Nuclease</keyword>
<dbReference type="AlphaFoldDB" id="A0AAJ7XID5"/>
<dbReference type="InterPro" id="IPR039015">
    <property type="entry name" value="ENDOD1"/>
</dbReference>
<keyword evidence="3" id="KW-0378">Hydrolase</keyword>
<keyword evidence="2" id="KW-1185">Reference proteome</keyword>
<gene>
    <name evidence="3" type="primary">ENDOD1</name>
</gene>
<dbReference type="Proteomes" id="UP001318040">
    <property type="component" value="Chromosome 75"/>
</dbReference>
<dbReference type="PANTHER" id="PTHR21472:SF30">
    <property type="entry name" value="ENDONUCLEASE DOMAIN-CONTAINING 1 PROTEIN-RELATED"/>
    <property type="match status" value="1"/>
</dbReference>
<dbReference type="KEGG" id="pmrn:116957494"/>
<keyword evidence="3" id="KW-0255">Endonuclease</keyword>
<dbReference type="SUPFAM" id="SSF54060">
    <property type="entry name" value="His-Me finger endonucleases"/>
    <property type="match status" value="1"/>
</dbReference>
<proteinExistence type="predicted"/>
<sequence length="440" mass="49541">MAPEISVMGVAYTQAVNEDYAVTSYDRGHLNPSSYHCDEERTATFTLTNAVPLDRSFNGLKWRKYQNETQYIVKEKCPSPSVAYFITGAIPSKFKIPIDPDDALENETRAYDRVTIPDYVWSAVCCDHVHRNEGFSFGYIGKNIPAVEIRPMTIEHLERELARLYSYGRLSLFNDACNGRNSIAANVIVALITANIVRYTASFAEFPQSISPSEQKLLNSSLGNIYSGGTSSTRTNVDSIRIRLKFDSNKDWFDHVRVLRKESGLACVHTDSLPESGELALQTAATSCILEEQRHNQNAVTAHGIPCRPDFACGTHDHKASWCYTSYSKHWDHCCTSECTYQASHNGYVCMSAIKWVSCSPAYSMMTVSGRRCRFDFPCGSHSKQYFWCYTDMNNNWEYCCAPDTYCHKNGKSFDGCYVDVIGKKLLECRNSLAPSNGLE</sequence>
<dbReference type="GO" id="GO:0016787">
    <property type="term" value="F:hydrolase activity"/>
    <property type="evidence" value="ECO:0007669"/>
    <property type="project" value="InterPro"/>
</dbReference>
<dbReference type="GO" id="GO:0003676">
    <property type="term" value="F:nucleic acid binding"/>
    <property type="evidence" value="ECO:0007669"/>
    <property type="project" value="InterPro"/>
</dbReference>
<dbReference type="PANTHER" id="PTHR21472">
    <property type="entry name" value="ENDONUCLEASE DOMAIN-CONTAINING 1 PROTEIN ENDOD1"/>
    <property type="match status" value="1"/>
</dbReference>
<accession>A0AAJ7XID5</accession>
<dbReference type="InterPro" id="IPR044929">
    <property type="entry name" value="DNA/RNA_non-sp_Endonuclease_sf"/>
</dbReference>
<dbReference type="CTD" id="23052"/>
<dbReference type="InterPro" id="IPR001604">
    <property type="entry name" value="Endo_G_ENPP1-like_dom"/>
</dbReference>